<evidence type="ECO:0000313" key="1">
    <source>
        <dbReference type="EMBL" id="MCU7378179.1"/>
    </source>
</evidence>
<reference evidence="1" key="1">
    <citation type="submission" date="2022-09" db="EMBL/GenBank/DDBJ databases">
        <title>Culturomic study of gut microbiota in children with autism spectrum disorder.</title>
        <authorList>
            <person name="Efimov B.A."/>
            <person name="Chaplin A.V."/>
            <person name="Sokolova S.R."/>
            <person name="Pikina A.P."/>
            <person name="Korzhanova M."/>
            <person name="Belova V."/>
            <person name="Korostin D."/>
        </authorList>
    </citation>
    <scope>NUCLEOTIDE SEQUENCE</scope>
    <source>
        <strain evidence="1">ASD5510</strain>
    </source>
</reference>
<dbReference type="InterPro" id="IPR021500">
    <property type="entry name" value="DUF3156"/>
</dbReference>
<keyword evidence="2" id="KW-1185">Reference proteome</keyword>
<gene>
    <name evidence="1" type="ORF">OBO34_07405</name>
</gene>
<proteinExistence type="predicted"/>
<organism evidence="1 2">
    <name type="scientific">Hominibacterium faecale</name>
    <dbReference type="NCBI Taxonomy" id="2839743"/>
    <lineage>
        <taxon>Bacteria</taxon>
        <taxon>Bacillati</taxon>
        <taxon>Bacillota</taxon>
        <taxon>Clostridia</taxon>
        <taxon>Peptostreptococcales</taxon>
        <taxon>Anaerovoracaceae</taxon>
        <taxon>Hominibacterium</taxon>
    </lineage>
</organism>
<dbReference type="AlphaFoldDB" id="A0A9J6QTR7"/>
<sequence>MGFDKGEKKAIMLFEDHIEAFSELLGPYRKRKGERGISYYFENYSQYSWTKISCMSNKKLLSNTYFIDFTFVMDDLDLGADFKAKLVFTGAIKMTGVKLKAGGGDQRVVEALNANRPFMEELLKCSKEVDFYSMTFEYNAHIRQMKVVITPYNGGYLWIKFPPVFYPMRFSGEEIYHLCQLLNLLGKTFRDEEMNHEKTADSKMQKKMEARS</sequence>
<dbReference type="EMBL" id="JAOSHN010000003">
    <property type="protein sequence ID" value="MCU7378179.1"/>
    <property type="molecule type" value="Genomic_DNA"/>
</dbReference>
<evidence type="ECO:0000313" key="2">
    <source>
        <dbReference type="Proteomes" id="UP001065549"/>
    </source>
</evidence>
<dbReference type="Pfam" id="PF11354">
    <property type="entry name" value="DUF3156"/>
    <property type="match status" value="1"/>
</dbReference>
<comment type="caution">
    <text evidence="1">The sequence shown here is derived from an EMBL/GenBank/DDBJ whole genome shotgun (WGS) entry which is preliminary data.</text>
</comment>
<accession>A0A9J6QTR7</accession>
<dbReference type="RefSeq" id="WP_253019774.1">
    <property type="nucleotide sequence ID" value="NZ_JAOSHN010000003.1"/>
</dbReference>
<name>A0A9J6QTR7_9FIRM</name>
<protein>
    <submittedName>
        <fullName evidence="1">Uncharacterized protein</fullName>
    </submittedName>
</protein>
<dbReference type="Proteomes" id="UP001065549">
    <property type="component" value="Unassembled WGS sequence"/>
</dbReference>